<evidence type="ECO:0000256" key="2">
    <source>
        <dbReference type="ARBA" id="ARBA00009477"/>
    </source>
</evidence>
<name>A0ABZ0W6Q6_9BACT</name>
<feature type="domain" description="Multidrug resistance protein MdtA-like barrel-sandwich hybrid" evidence="5">
    <location>
        <begin position="67"/>
        <end position="187"/>
    </location>
</feature>
<feature type="domain" description="Multidrug resistance protein MdtA-like alpha-helical hairpin" evidence="4">
    <location>
        <begin position="102"/>
        <end position="156"/>
    </location>
</feature>
<dbReference type="InterPro" id="IPR006143">
    <property type="entry name" value="RND_pump_MFP"/>
</dbReference>
<reference evidence="8 9" key="1">
    <citation type="submission" date="2023-12" db="EMBL/GenBank/DDBJ databases">
        <title>Genome sequencing and assembly of bacterial species from a model synthetic community.</title>
        <authorList>
            <person name="Hogle S.L."/>
        </authorList>
    </citation>
    <scope>NUCLEOTIDE SEQUENCE [LARGE SCALE GENOMIC DNA]</scope>
    <source>
        <strain evidence="8 9">HAMBI_3031</strain>
    </source>
</reference>
<accession>A0ABZ0W6Q6</accession>
<dbReference type="Pfam" id="PF25917">
    <property type="entry name" value="BSH_RND"/>
    <property type="match status" value="1"/>
</dbReference>
<dbReference type="InterPro" id="IPR058792">
    <property type="entry name" value="Beta-barrel_RND_2"/>
</dbReference>
<comment type="similarity">
    <text evidence="2">Belongs to the membrane fusion protein (MFP) (TC 8.A.1) family.</text>
</comment>
<dbReference type="RefSeq" id="WP_114791049.1">
    <property type="nucleotide sequence ID" value="NZ_CP139960.1"/>
</dbReference>
<dbReference type="NCBIfam" id="TIGR01730">
    <property type="entry name" value="RND_mfp"/>
    <property type="match status" value="1"/>
</dbReference>
<dbReference type="InterPro" id="IPR058625">
    <property type="entry name" value="MdtA-like_BSH"/>
</dbReference>
<evidence type="ECO:0000259" key="5">
    <source>
        <dbReference type="Pfam" id="PF25917"/>
    </source>
</evidence>
<dbReference type="InterPro" id="IPR058624">
    <property type="entry name" value="MdtA-like_HH"/>
</dbReference>
<feature type="domain" description="Multidrug resistance protein MdtA-like C-terminal permuted SH3" evidence="7">
    <location>
        <begin position="277"/>
        <end position="335"/>
    </location>
</feature>
<dbReference type="InterPro" id="IPR058627">
    <property type="entry name" value="MdtA-like_C"/>
</dbReference>
<dbReference type="Gene3D" id="2.40.50.100">
    <property type="match status" value="1"/>
</dbReference>
<dbReference type="Gene3D" id="1.10.287.470">
    <property type="entry name" value="Helix hairpin bin"/>
    <property type="match status" value="1"/>
</dbReference>
<evidence type="ECO:0000313" key="8">
    <source>
        <dbReference type="EMBL" id="WQD38278.1"/>
    </source>
</evidence>
<keyword evidence="3" id="KW-0813">Transport</keyword>
<sequence>MIPKYVHQTIISATIACLFAACGSKKQEAKSKPSQQRTAPRLEAYIVSTQSFADVIEVPGSIVANEVTEIRPEVSGRIVQLNIAEGKPVGKGALLAKIYDGDLQAQLKKLQSQLAIAQTNENRASRLLEIQGISRNDYDITLLNLNNIRADIDVIKTQIYRTEIRAPFSGKLGLRNVSPGAYVSPADIIATINQVSDLKLDFSIPEKYIGSIENGQLVDFTVQGSDKTYTARVYATESNVGVTNRSLLVRARVNGASNALVPGAFAKVKLGFAANTNAIFVPSQSVVPTIKGKQVILYRNGKAVFSDVEIGARDSARVEVTRGLKVGDTILTTGIMTTKPDAKVEIGKIVE</sequence>
<evidence type="ECO:0000256" key="1">
    <source>
        <dbReference type="ARBA" id="ARBA00004196"/>
    </source>
</evidence>
<proteinExistence type="inferred from homology"/>
<protein>
    <submittedName>
        <fullName evidence="8">Efflux RND transporter periplasmic adaptor subunit</fullName>
    </submittedName>
</protein>
<evidence type="ECO:0000259" key="6">
    <source>
        <dbReference type="Pfam" id="PF25954"/>
    </source>
</evidence>
<comment type="subcellular location">
    <subcellularLocation>
        <location evidence="1">Cell envelope</location>
    </subcellularLocation>
</comment>
<dbReference type="Pfam" id="PF25954">
    <property type="entry name" value="Beta-barrel_RND_2"/>
    <property type="match status" value="1"/>
</dbReference>
<dbReference type="EMBL" id="CP139960">
    <property type="protein sequence ID" value="WQD38278.1"/>
    <property type="molecule type" value="Genomic_DNA"/>
</dbReference>
<dbReference type="Gene3D" id="2.40.420.20">
    <property type="match status" value="1"/>
</dbReference>
<dbReference type="Pfam" id="PF25967">
    <property type="entry name" value="RND-MFP_C"/>
    <property type="match status" value="1"/>
</dbReference>
<dbReference type="PANTHER" id="PTHR30469:SF36">
    <property type="entry name" value="BLL3903 PROTEIN"/>
    <property type="match status" value="1"/>
</dbReference>
<evidence type="ECO:0000259" key="4">
    <source>
        <dbReference type="Pfam" id="PF25876"/>
    </source>
</evidence>
<evidence type="ECO:0000256" key="3">
    <source>
        <dbReference type="ARBA" id="ARBA00022448"/>
    </source>
</evidence>
<keyword evidence="9" id="KW-1185">Reference proteome</keyword>
<dbReference type="Pfam" id="PF25876">
    <property type="entry name" value="HH_MFP_RND"/>
    <property type="match status" value="1"/>
</dbReference>
<feature type="domain" description="CusB-like beta-barrel" evidence="6">
    <location>
        <begin position="200"/>
        <end position="271"/>
    </location>
</feature>
<dbReference type="Proteomes" id="UP001325680">
    <property type="component" value="Chromosome"/>
</dbReference>
<dbReference type="SUPFAM" id="SSF111369">
    <property type="entry name" value="HlyD-like secretion proteins"/>
    <property type="match status" value="1"/>
</dbReference>
<evidence type="ECO:0000313" key="9">
    <source>
        <dbReference type="Proteomes" id="UP001325680"/>
    </source>
</evidence>
<dbReference type="PROSITE" id="PS51257">
    <property type="entry name" value="PROKAR_LIPOPROTEIN"/>
    <property type="match status" value="1"/>
</dbReference>
<gene>
    <name evidence="8" type="ORF">U0035_21640</name>
</gene>
<evidence type="ECO:0000259" key="7">
    <source>
        <dbReference type="Pfam" id="PF25967"/>
    </source>
</evidence>
<dbReference type="Gene3D" id="2.40.30.170">
    <property type="match status" value="1"/>
</dbReference>
<organism evidence="8 9">
    <name type="scientific">Niabella yanshanensis</name>
    <dbReference type="NCBI Taxonomy" id="577386"/>
    <lineage>
        <taxon>Bacteria</taxon>
        <taxon>Pseudomonadati</taxon>
        <taxon>Bacteroidota</taxon>
        <taxon>Chitinophagia</taxon>
        <taxon>Chitinophagales</taxon>
        <taxon>Chitinophagaceae</taxon>
        <taxon>Niabella</taxon>
    </lineage>
</organism>
<dbReference type="PANTHER" id="PTHR30469">
    <property type="entry name" value="MULTIDRUG RESISTANCE PROTEIN MDTA"/>
    <property type="match status" value="1"/>
</dbReference>